<feature type="binding site" evidence="8">
    <location>
        <position position="50"/>
    </location>
    <ligand>
        <name>Fe cation</name>
        <dbReference type="ChEBI" id="CHEBI:24875"/>
        <label>1</label>
    </ligand>
</feature>
<dbReference type="InterPro" id="IPR009040">
    <property type="entry name" value="Ferritin-like_diiron"/>
</dbReference>
<evidence type="ECO:0000256" key="5">
    <source>
        <dbReference type="ARBA" id="ARBA00023002"/>
    </source>
</evidence>
<gene>
    <name evidence="11" type="ORF">SAMN02745221_00720</name>
</gene>
<evidence type="ECO:0000256" key="9">
    <source>
        <dbReference type="RuleBase" id="RU361145"/>
    </source>
</evidence>
<dbReference type="InterPro" id="IPR009078">
    <property type="entry name" value="Ferritin-like_SF"/>
</dbReference>
<accession>A0A1M5LNG3</accession>
<keyword evidence="6 8" id="KW-0408">Iron</keyword>
<evidence type="ECO:0000256" key="1">
    <source>
        <dbReference type="ARBA" id="ARBA00002485"/>
    </source>
</evidence>
<dbReference type="InterPro" id="IPR012347">
    <property type="entry name" value="Ferritin-like"/>
</dbReference>
<dbReference type="GO" id="GO:0004322">
    <property type="term" value="F:ferroxidase activity"/>
    <property type="evidence" value="ECO:0007669"/>
    <property type="project" value="TreeGrafter"/>
</dbReference>
<keyword evidence="12" id="KW-1185">Reference proteome</keyword>
<comment type="catalytic activity">
    <reaction evidence="7 9">
        <text>4 Fe(2+) + O2 + 6 H2O = 4 iron(III) oxide-hydroxide + 12 H(+)</text>
        <dbReference type="Rhea" id="RHEA:11972"/>
        <dbReference type="ChEBI" id="CHEBI:15377"/>
        <dbReference type="ChEBI" id="CHEBI:15378"/>
        <dbReference type="ChEBI" id="CHEBI:15379"/>
        <dbReference type="ChEBI" id="CHEBI:29033"/>
        <dbReference type="ChEBI" id="CHEBI:78619"/>
        <dbReference type="EC" id="1.16.3.2"/>
    </reaction>
</comment>
<keyword evidence="9" id="KW-0963">Cytoplasm</keyword>
<dbReference type="PROSITE" id="PS50905">
    <property type="entry name" value="FERRITIN_LIKE"/>
    <property type="match status" value="1"/>
</dbReference>
<dbReference type="GO" id="GO:0008199">
    <property type="term" value="F:ferric iron binding"/>
    <property type="evidence" value="ECO:0007669"/>
    <property type="project" value="InterPro"/>
</dbReference>
<dbReference type="RefSeq" id="WP_073090142.1">
    <property type="nucleotide sequence ID" value="NZ_FQWY01000008.1"/>
</dbReference>
<dbReference type="GO" id="GO:0006826">
    <property type="term" value="P:iron ion transport"/>
    <property type="evidence" value="ECO:0007669"/>
    <property type="project" value="InterPro"/>
</dbReference>
<dbReference type="GO" id="GO:0005829">
    <property type="term" value="C:cytosol"/>
    <property type="evidence" value="ECO:0007669"/>
    <property type="project" value="TreeGrafter"/>
</dbReference>
<dbReference type="Pfam" id="PF00210">
    <property type="entry name" value="Ferritin"/>
    <property type="match status" value="1"/>
</dbReference>
<dbReference type="OrthoDB" id="9801481at2"/>
<dbReference type="CDD" id="cd01055">
    <property type="entry name" value="Nonheme_Ferritin"/>
    <property type="match status" value="1"/>
</dbReference>
<organism evidence="11 12">
    <name type="scientific">Thermosyntropha lipolytica DSM 11003</name>
    <dbReference type="NCBI Taxonomy" id="1123382"/>
    <lineage>
        <taxon>Bacteria</taxon>
        <taxon>Bacillati</taxon>
        <taxon>Bacillota</taxon>
        <taxon>Clostridia</taxon>
        <taxon>Eubacteriales</taxon>
        <taxon>Syntrophomonadaceae</taxon>
        <taxon>Thermosyntropha</taxon>
    </lineage>
</organism>
<feature type="binding site" evidence="8">
    <location>
        <position position="17"/>
    </location>
    <ligand>
        <name>Fe cation</name>
        <dbReference type="ChEBI" id="CHEBI:24875"/>
        <label>1</label>
    </ligand>
</feature>
<dbReference type="FunFam" id="1.20.1260.10:FF:000001">
    <property type="entry name" value="Non-heme ferritin"/>
    <property type="match status" value="1"/>
</dbReference>
<evidence type="ECO:0000313" key="11">
    <source>
        <dbReference type="EMBL" id="SHG66682.1"/>
    </source>
</evidence>
<comment type="subcellular location">
    <subcellularLocation>
        <location evidence="9">Cytoplasm</location>
    </subcellularLocation>
</comment>
<keyword evidence="5" id="KW-0560">Oxidoreductase</keyword>
<keyword evidence="3 9" id="KW-0409">Iron storage</keyword>
<dbReference type="STRING" id="1123382.SAMN02745221_00720"/>
<evidence type="ECO:0000256" key="6">
    <source>
        <dbReference type="ARBA" id="ARBA00023004"/>
    </source>
</evidence>
<evidence type="ECO:0000256" key="7">
    <source>
        <dbReference type="ARBA" id="ARBA00048035"/>
    </source>
</evidence>
<reference evidence="12" key="1">
    <citation type="submission" date="2016-11" db="EMBL/GenBank/DDBJ databases">
        <authorList>
            <person name="Varghese N."/>
            <person name="Submissions S."/>
        </authorList>
    </citation>
    <scope>NUCLEOTIDE SEQUENCE [LARGE SCALE GENOMIC DNA]</scope>
    <source>
        <strain evidence="12">DSM 11003</strain>
    </source>
</reference>
<dbReference type="InterPro" id="IPR001519">
    <property type="entry name" value="Ferritin"/>
</dbReference>
<evidence type="ECO:0000256" key="2">
    <source>
        <dbReference type="ARBA" id="ARBA00006950"/>
    </source>
</evidence>
<feature type="binding site" evidence="8">
    <location>
        <position position="94"/>
    </location>
    <ligand>
        <name>Fe cation</name>
        <dbReference type="ChEBI" id="CHEBI:24875"/>
        <label>1</label>
    </ligand>
</feature>
<evidence type="ECO:0000259" key="10">
    <source>
        <dbReference type="PROSITE" id="PS50905"/>
    </source>
</evidence>
<evidence type="ECO:0000256" key="8">
    <source>
        <dbReference type="PIRSR" id="PIRSR601519-1"/>
    </source>
</evidence>
<dbReference type="Proteomes" id="UP000242329">
    <property type="component" value="Unassembled WGS sequence"/>
</dbReference>
<feature type="domain" description="Ferritin-like diiron" evidence="10">
    <location>
        <begin position="1"/>
        <end position="145"/>
    </location>
</feature>
<dbReference type="EC" id="1.16.3.2" evidence="9"/>
<evidence type="ECO:0000256" key="3">
    <source>
        <dbReference type="ARBA" id="ARBA00022434"/>
    </source>
</evidence>
<dbReference type="InterPro" id="IPR008331">
    <property type="entry name" value="Ferritin_DPS_dom"/>
</dbReference>
<dbReference type="InterPro" id="IPR041719">
    <property type="entry name" value="Ferritin_prok"/>
</dbReference>
<dbReference type="GO" id="GO:0006879">
    <property type="term" value="P:intracellular iron ion homeostasis"/>
    <property type="evidence" value="ECO:0007669"/>
    <property type="project" value="UniProtKB-KW"/>
</dbReference>
<comment type="similarity">
    <text evidence="2 9">Belongs to the ferritin family. Prokaryotic subfamily.</text>
</comment>
<feature type="binding site" evidence="8">
    <location>
        <position position="53"/>
    </location>
    <ligand>
        <name>Fe cation</name>
        <dbReference type="ChEBI" id="CHEBI:24875"/>
        <label>1</label>
    </ligand>
</feature>
<comment type="function">
    <text evidence="1 9">Iron-storage protein.</text>
</comment>
<protein>
    <recommendedName>
        <fullName evidence="9">Ferritin</fullName>
        <ecNumber evidence="9">1.16.3.2</ecNumber>
    </recommendedName>
</protein>
<dbReference type="PANTHER" id="PTHR11431">
    <property type="entry name" value="FERRITIN"/>
    <property type="match status" value="1"/>
</dbReference>
<evidence type="ECO:0000256" key="4">
    <source>
        <dbReference type="ARBA" id="ARBA00022723"/>
    </source>
</evidence>
<dbReference type="AlphaFoldDB" id="A0A1M5LNG3"/>
<feature type="binding site" evidence="8">
    <location>
        <position position="127"/>
    </location>
    <ligand>
        <name>Fe cation</name>
        <dbReference type="ChEBI" id="CHEBI:24875"/>
        <label>1</label>
    </ligand>
</feature>
<dbReference type="GO" id="GO:0008198">
    <property type="term" value="F:ferrous iron binding"/>
    <property type="evidence" value="ECO:0007669"/>
    <property type="project" value="TreeGrafter"/>
</dbReference>
<dbReference type="SUPFAM" id="SSF47240">
    <property type="entry name" value="Ferritin-like"/>
    <property type="match status" value="1"/>
</dbReference>
<proteinExistence type="inferred from homology"/>
<name>A0A1M5LNG3_9FIRM</name>
<dbReference type="PANTHER" id="PTHR11431:SF127">
    <property type="entry name" value="BACTERIAL NON-HEME FERRITIN"/>
    <property type="match status" value="1"/>
</dbReference>
<dbReference type="GO" id="GO:0042802">
    <property type="term" value="F:identical protein binding"/>
    <property type="evidence" value="ECO:0007669"/>
    <property type="project" value="UniProtKB-ARBA"/>
</dbReference>
<keyword evidence="4 8" id="KW-0479">Metal-binding</keyword>
<evidence type="ECO:0000313" key="12">
    <source>
        <dbReference type="Proteomes" id="UP000242329"/>
    </source>
</evidence>
<dbReference type="EMBL" id="FQWY01000008">
    <property type="protein sequence ID" value="SHG66682.1"/>
    <property type="molecule type" value="Genomic_DNA"/>
</dbReference>
<sequence length="173" mass="20356">MISDKLREKLNEQIQKEFYSAYLYLSMEAYFLSQNLDGFANWFHVQAQEERDHALLIFNYLNRIGERIELKAIEAPPVDFASVEDVLLKTLEHEKMVTRSIYDLVDLANEEKDHKTVMFLQWFVNEQVEEEENAEKNLASFRFVKDDPKGILLLDREMATRVYTPITGTNNQA</sequence>
<dbReference type="Gene3D" id="1.20.1260.10">
    <property type="match status" value="1"/>
</dbReference>